<evidence type="ECO:0000313" key="4">
    <source>
        <dbReference type="EMBL" id="QKG04097.1"/>
    </source>
</evidence>
<gene>
    <name evidence="4" type="primary">rpl14</name>
</gene>
<evidence type="ECO:0000256" key="3">
    <source>
        <dbReference type="ARBA" id="ARBA00023274"/>
    </source>
</evidence>
<dbReference type="Gene3D" id="2.40.150.20">
    <property type="entry name" value="Ribosomal protein L14"/>
    <property type="match status" value="1"/>
</dbReference>
<organism evidence="4">
    <name type="scientific">Babesia gibsoni</name>
    <dbReference type="NCBI Taxonomy" id="33632"/>
    <lineage>
        <taxon>Eukaryota</taxon>
        <taxon>Sar</taxon>
        <taxon>Alveolata</taxon>
        <taxon>Apicomplexa</taxon>
        <taxon>Aconoidasida</taxon>
        <taxon>Piroplasmida</taxon>
        <taxon>Babesiidae</taxon>
        <taxon>Babesia</taxon>
    </lineage>
</organism>
<dbReference type="GO" id="GO:0003735">
    <property type="term" value="F:structural constituent of ribosome"/>
    <property type="evidence" value="ECO:0007669"/>
    <property type="project" value="InterPro"/>
</dbReference>
<accession>A0A6M8NZR7</accession>
<evidence type="ECO:0000256" key="1">
    <source>
        <dbReference type="ARBA" id="ARBA00010745"/>
    </source>
</evidence>
<dbReference type="GO" id="GO:0005840">
    <property type="term" value="C:ribosome"/>
    <property type="evidence" value="ECO:0007669"/>
    <property type="project" value="UniProtKB-KW"/>
</dbReference>
<keyword evidence="3" id="KW-0687">Ribonucleoprotein</keyword>
<keyword evidence="2 4" id="KW-0689">Ribosomal protein</keyword>
<dbReference type="InterPro" id="IPR000218">
    <property type="entry name" value="Ribosomal_uL14"/>
</dbReference>
<dbReference type="GO" id="GO:1990904">
    <property type="term" value="C:ribonucleoprotein complex"/>
    <property type="evidence" value="ECO:0007669"/>
    <property type="project" value="UniProtKB-KW"/>
</dbReference>
<dbReference type="AlphaFoldDB" id="A0A6M8NZR7"/>
<comment type="similarity">
    <text evidence="1">Belongs to the universal ribosomal protein uL14 family.</text>
</comment>
<dbReference type="GO" id="GO:0006412">
    <property type="term" value="P:translation"/>
    <property type="evidence" value="ECO:0007669"/>
    <property type="project" value="InterPro"/>
</dbReference>
<sequence length="137" mass="15686">MININTLFSPSDNSGFKKAKCLGNINNIKSLKLNTICISVVKSCKKKSKFIKKSDIIKILITHTKLNNFNKYKNIKFYNNSAILLNKQSYNKYNQDEIINKNNLKNTSNIKLIGIIPSLIMNNLSKFKVNLKKAIFI</sequence>
<dbReference type="Pfam" id="PF00238">
    <property type="entry name" value="Ribosomal_L14"/>
    <property type="match status" value="1"/>
</dbReference>
<name>A0A6M8NZR7_BABGI</name>
<protein>
    <submittedName>
        <fullName evidence="4">Ribosomal protein L14</fullName>
    </submittedName>
</protein>
<reference evidence="4" key="1">
    <citation type="journal article" date="2020" name="Parasit. Vectors">
        <title>Annotation and characterization of Babesia gibsoni apicoplast genome.</title>
        <authorList>
            <person name="Liu Q."/>
            <person name="Yu L."/>
            <person name="Jiang F."/>
            <person name="Li M."/>
            <person name="Zhan X."/>
            <person name="Huang Y."/>
            <person name="Wang S."/>
            <person name="Du X."/>
            <person name="He L."/>
            <person name="Zhao J."/>
        </authorList>
    </citation>
    <scope>NUCLEOTIDE SEQUENCE</scope>
    <source>
        <strain evidence="4">Wuhan</strain>
    </source>
</reference>
<dbReference type="InterPro" id="IPR036853">
    <property type="entry name" value="Ribosomal_uL14_sf"/>
</dbReference>
<evidence type="ECO:0000256" key="2">
    <source>
        <dbReference type="ARBA" id="ARBA00022980"/>
    </source>
</evidence>
<dbReference type="EMBL" id="MN481613">
    <property type="protein sequence ID" value="QKG04097.1"/>
    <property type="molecule type" value="Genomic_DNA"/>
</dbReference>
<proteinExistence type="inferred from homology"/>
<dbReference type="SUPFAM" id="SSF50193">
    <property type="entry name" value="Ribosomal protein L14"/>
    <property type="match status" value="1"/>
</dbReference>